<evidence type="ECO:0000313" key="6">
    <source>
        <dbReference type="EMBL" id="VEI69518.1"/>
    </source>
</evidence>
<dbReference type="GO" id="GO:0071770">
    <property type="term" value="P:DIM/DIP cell wall layer assembly"/>
    <property type="evidence" value="ECO:0007669"/>
    <property type="project" value="TreeGrafter"/>
</dbReference>
<dbReference type="GO" id="GO:0005737">
    <property type="term" value="C:cytoplasm"/>
    <property type="evidence" value="ECO:0007669"/>
    <property type="project" value="TreeGrafter"/>
</dbReference>
<evidence type="ECO:0000256" key="2">
    <source>
        <dbReference type="ARBA" id="ARBA00022553"/>
    </source>
</evidence>
<dbReference type="EMBL" id="JADULK010000002">
    <property type="protein sequence ID" value="MBH1929013.1"/>
    <property type="molecule type" value="Genomic_DNA"/>
</dbReference>
<dbReference type="InterPro" id="IPR020841">
    <property type="entry name" value="PKS_Beta-ketoAc_synthase_dom"/>
</dbReference>
<dbReference type="InterPro" id="IPR014030">
    <property type="entry name" value="Ketoacyl_synth_N"/>
</dbReference>
<sequence length="1105" mass="118776">MSHDFTASGAASPAYCFSAMAGEFPGAASVEDLWTLLTQGESAPLRSLLPHWQVDADAVLAERPGTRNRVYLDQAFTLDEPAGAASRQAGIGLRVLQRLLQEPGLMPERLARGRTGLILATSWSDESYFLTENGLAPGEQVRLMADRLQLGGPAFTVDTACSSFPYALEMAQGVINSGQADSVVVMAINTVLPLALYLGFSQLTAFSGDACLRAFGAEANGIVPAECACAFLLEPLGQAQAAGRDPLGLLTAVGLSSDGAEGSVFSPGQQAQLTAYRRAWQGLDPASVDYLETHGTATPLGDATELASLGQFFTADNPRQTPLTIGSIKAAVGHTLAAAGGPSLAKALLMLRHQQIPPQPGYTPDPRVTSGLLRLATADASGPANLRRLAVSSFGFGGANAHMIIDRVGAEHAVRRQAARPAGYITLNLSVLDADAALGGAFSLAEFQQKLQQPAVCRPFPAGRLAANAAQPLAEGHYLATDCVIDTHGYAMGPKALDHVDPFKLLVTALTGRIVARHPTLANSADTAMMMCCNLGGESFANAYARSEFFRSQQGEAPDVTVADVATMLPSMLSGYAAKIFDLRGCHQTLAGEAGLLWQTLLTLPHWFERGLQQVLLGAGRYISSHSELRHCQHAEPRQGEAAAIMLLKPWRQGDDALVVLRGAVLATHADDLPAACRMAGMDQRQISQTAICELDAAGQAQTQPLHQHCGWLAEASGIEHLLQQIVTLDKYGVIEVRRQGKPWLWLFSERMRAWTAPQEQGRQRLPYTLRFAHPTAAAVEPLPAAAPAPTAESLSGLALLNKQVTDTLLAGLHTRRTIMQTLLNTRRRGVSRHHVISDAGQNADGWQATLRVNEQHPYFFDHPLDHVPGILLIAGGLQLVEQAGIVNAGQFINDMHVRFLRYVDKTAPVSLSVNGQQGGEWTIVIRQRAYIACRITFTLKTAACPPPMGAIRAVAPCLRADLLHKHRPENVLVGELFKEQEHYSVLTTALPDGHFFTYGDEKNLSMVYFLEIARQCYMQIAHDVMRVPLGVPMNLVTLHFSLNNAIPRQRTLCVAAEHAQLPAGGYGRTNLINLSLRMGMHRLGEARIVAQALEPHGVADPAST</sequence>
<evidence type="ECO:0000313" key="7">
    <source>
        <dbReference type="Proteomes" id="UP000281904"/>
    </source>
</evidence>
<dbReference type="Pfam" id="PF02801">
    <property type="entry name" value="Ketoacyl-synt_C"/>
    <property type="match status" value="1"/>
</dbReference>
<dbReference type="InterPro" id="IPR050091">
    <property type="entry name" value="PKS_NRPS_Biosynth_Enz"/>
</dbReference>
<dbReference type="EC" id="2.3.1.41" evidence="6"/>
<dbReference type="SMART" id="SM00825">
    <property type="entry name" value="PKS_KS"/>
    <property type="match status" value="1"/>
</dbReference>
<comment type="similarity">
    <text evidence="3">Belongs to the thiolase-like superfamily. Beta-ketoacyl-ACP synthases family.</text>
</comment>
<reference evidence="5 8" key="2">
    <citation type="submission" date="2020-11" db="EMBL/GenBank/DDBJ databases">
        <title>Enhanced detection system for hospital associated transmission using whole genome sequencing surveillance.</title>
        <authorList>
            <person name="Harrison L.H."/>
            <person name="Van Tyne D."/>
            <person name="Marsh J.W."/>
            <person name="Griffith M.P."/>
            <person name="Snyder D.J."/>
            <person name="Cooper V.S."/>
            <person name="Mustapha M."/>
        </authorList>
    </citation>
    <scope>NUCLEOTIDE SEQUENCE [LARGE SCALE GENOMIC DNA]</scope>
    <source>
        <strain evidence="5 8">SER00230</strain>
    </source>
</reference>
<dbReference type="Pfam" id="PF03756">
    <property type="entry name" value="AfsA"/>
    <property type="match status" value="2"/>
</dbReference>
<evidence type="ECO:0000313" key="8">
    <source>
        <dbReference type="Proteomes" id="UP000624159"/>
    </source>
</evidence>
<dbReference type="RefSeq" id="WP_126532318.1">
    <property type="nucleotide sequence ID" value="NZ_JADULK010000002.1"/>
</dbReference>
<dbReference type="Proteomes" id="UP000624159">
    <property type="component" value="Unassembled WGS sequence"/>
</dbReference>
<dbReference type="EMBL" id="LR134493">
    <property type="protein sequence ID" value="VEI69518.1"/>
    <property type="molecule type" value="Genomic_DNA"/>
</dbReference>
<dbReference type="SUPFAM" id="SSF53901">
    <property type="entry name" value="Thiolase-like"/>
    <property type="match status" value="2"/>
</dbReference>
<dbReference type="GO" id="GO:0004315">
    <property type="term" value="F:3-oxoacyl-[acyl-carrier-protein] synthase activity"/>
    <property type="evidence" value="ECO:0007669"/>
    <property type="project" value="UniProtKB-EC"/>
</dbReference>
<dbReference type="InterPro" id="IPR016039">
    <property type="entry name" value="Thiolase-like"/>
</dbReference>
<accession>A0A3S5AS76</accession>
<evidence type="ECO:0000313" key="5">
    <source>
        <dbReference type="EMBL" id="MBH1929013.1"/>
    </source>
</evidence>
<name>A0A3S5AS76_SERRU</name>
<dbReference type="PANTHER" id="PTHR43775:SF37">
    <property type="entry name" value="SI:DKEY-61P9.11"/>
    <property type="match status" value="1"/>
</dbReference>
<evidence type="ECO:0000259" key="4">
    <source>
        <dbReference type="PROSITE" id="PS52004"/>
    </source>
</evidence>
<evidence type="ECO:0000256" key="1">
    <source>
        <dbReference type="ARBA" id="ARBA00022450"/>
    </source>
</evidence>
<reference evidence="6 7" key="1">
    <citation type="submission" date="2018-12" db="EMBL/GenBank/DDBJ databases">
        <authorList>
            <consortium name="Pathogen Informatics"/>
        </authorList>
    </citation>
    <scope>NUCLEOTIDE SEQUENCE [LARGE SCALE GENOMIC DNA]</scope>
    <source>
        <strain evidence="6 7">NCTC10036</strain>
    </source>
</reference>
<dbReference type="PANTHER" id="PTHR43775">
    <property type="entry name" value="FATTY ACID SYNTHASE"/>
    <property type="match status" value="1"/>
</dbReference>
<dbReference type="CDD" id="cd00833">
    <property type="entry name" value="PKS"/>
    <property type="match status" value="1"/>
</dbReference>
<dbReference type="GO" id="GO:0004312">
    <property type="term" value="F:fatty acid synthase activity"/>
    <property type="evidence" value="ECO:0007669"/>
    <property type="project" value="TreeGrafter"/>
</dbReference>
<dbReference type="Pfam" id="PF00109">
    <property type="entry name" value="ketoacyl-synt"/>
    <property type="match status" value="1"/>
</dbReference>
<organism evidence="6 7">
    <name type="scientific">Serratia rubidaea</name>
    <name type="common">Serratia marinorubra</name>
    <dbReference type="NCBI Taxonomy" id="61652"/>
    <lineage>
        <taxon>Bacteria</taxon>
        <taxon>Pseudomonadati</taxon>
        <taxon>Pseudomonadota</taxon>
        <taxon>Gammaproteobacteria</taxon>
        <taxon>Enterobacterales</taxon>
        <taxon>Yersiniaceae</taxon>
        <taxon>Serratia</taxon>
    </lineage>
</organism>
<dbReference type="Proteomes" id="UP000281904">
    <property type="component" value="Chromosome"/>
</dbReference>
<dbReference type="InterPro" id="IPR005509">
    <property type="entry name" value="AfsA_hotdog_dom"/>
</dbReference>
<keyword evidence="3 6" id="KW-0808">Transferase</keyword>
<dbReference type="InterPro" id="IPR014031">
    <property type="entry name" value="Ketoacyl_synth_C"/>
</dbReference>
<dbReference type="GO" id="GO:0005886">
    <property type="term" value="C:plasma membrane"/>
    <property type="evidence" value="ECO:0007669"/>
    <property type="project" value="TreeGrafter"/>
</dbReference>
<protein>
    <submittedName>
        <fullName evidence="6">Beta-ketoacyl-acyl-carrier-protein synthase I</fullName>
        <ecNumber evidence="6">2.3.1.41</ecNumber>
    </submittedName>
</protein>
<gene>
    <name evidence="6" type="primary">ppsA_2</name>
    <name evidence="5" type="ORF">I5U13_04950</name>
    <name evidence="6" type="ORF">NCTC10036_03681</name>
</gene>
<keyword evidence="8" id="KW-1185">Reference proteome</keyword>
<dbReference type="GO" id="GO:0006633">
    <property type="term" value="P:fatty acid biosynthetic process"/>
    <property type="evidence" value="ECO:0007669"/>
    <property type="project" value="TreeGrafter"/>
</dbReference>
<keyword evidence="6" id="KW-0012">Acyltransferase</keyword>
<dbReference type="AlphaFoldDB" id="A0A3S5AS76"/>
<keyword evidence="1" id="KW-0596">Phosphopantetheine</keyword>
<keyword evidence="2" id="KW-0597">Phosphoprotein</keyword>
<proteinExistence type="inferred from homology"/>
<dbReference type="PROSITE" id="PS52004">
    <property type="entry name" value="KS3_2"/>
    <property type="match status" value="1"/>
</dbReference>
<feature type="domain" description="Ketosynthase family 3 (KS3)" evidence="4">
    <location>
        <begin position="12"/>
        <end position="407"/>
    </location>
</feature>
<dbReference type="Gene3D" id="3.40.47.10">
    <property type="match status" value="1"/>
</dbReference>
<evidence type="ECO:0000256" key="3">
    <source>
        <dbReference type="RuleBase" id="RU003694"/>
    </source>
</evidence>